<evidence type="ECO:0000256" key="1">
    <source>
        <dbReference type="SAM" id="Phobius"/>
    </source>
</evidence>
<keyword evidence="1" id="KW-0812">Transmembrane</keyword>
<dbReference type="Pfam" id="PF10002">
    <property type="entry name" value="DUF2243"/>
    <property type="match status" value="1"/>
</dbReference>
<keyword evidence="1" id="KW-1133">Transmembrane helix</keyword>
<organism evidence="2 3">
    <name type="scientific">Actinospica acidiphila</name>
    <dbReference type="NCBI Taxonomy" id="304899"/>
    <lineage>
        <taxon>Bacteria</taxon>
        <taxon>Bacillati</taxon>
        <taxon>Actinomycetota</taxon>
        <taxon>Actinomycetes</taxon>
        <taxon>Catenulisporales</taxon>
        <taxon>Actinospicaceae</taxon>
        <taxon>Actinospica</taxon>
    </lineage>
</organism>
<gene>
    <name evidence="2" type="ORF">G3I18_08200</name>
</gene>
<reference evidence="2 3" key="1">
    <citation type="submission" date="2020-01" db="EMBL/GenBank/DDBJ databases">
        <title>Insect and environment-associated Actinomycetes.</title>
        <authorList>
            <person name="Currrie C."/>
            <person name="Chevrette M."/>
            <person name="Carlson C."/>
            <person name="Stubbendieck R."/>
            <person name="Wendt-Pienkowski E."/>
        </authorList>
    </citation>
    <scope>NUCLEOTIDE SEQUENCE [LARGE SCALE GENOMIC DNA]</scope>
    <source>
        <strain evidence="2 3">SID8189</strain>
    </source>
</reference>
<feature type="transmembrane region" description="Helical" evidence="1">
    <location>
        <begin position="134"/>
        <end position="152"/>
    </location>
</feature>
<name>A0A9X5HBE1_9ACTN</name>
<dbReference type="RefSeq" id="WP_163087405.1">
    <property type="nucleotide sequence ID" value="NZ_JAAGNA010000279.1"/>
</dbReference>
<dbReference type="Proteomes" id="UP000471745">
    <property type="component" value="Unassembled WGS sequence"/>
</dbReference>
<dbReference type="InterPro" id="IPR018719">
    <property type="entry name" value="DUF2243_membrane"/>
</dbReference>
<accession>A0A9X5HBE1</accession>
<keyword evidence="1" id="KW-0472">Membrane</keyword>
<proteinExistence type="predicted"/>
<dbReference type="EMBL" id="JAAGNA010000279">
    <property type="protein sequence ID" value="NEC48560.1"/>
    <property type="molecule type" value="Genomic_DNA"/>
</dbReference>
<feature type="transmembrane region" description="Helical" evidence="1">
    <location>
        <begin position="21"/>
        <end position="44"/>
    </location>
</feature>
<dbReference type="AlphaFoldDB" id="A0A9X5HBE1"/>
<feature type="transmembrane region" description="Helical" evidence="1">
    <location>
        <begin position="64"/>
        <end position="82"/>
    </location>
</feature>
<protein>
    <submittedName>
        <fullName evidence="2">DUF2243 domain-containing protein</fullName>
    </submittedName>
</protein>
<evidence type="ECO:0000313" key="2">
    <source>
        <dbReference type="EMBL" id="NEC48560.1"/>
    </source>
</evidence>
<evidence type="ECO:0000313" key="3">
    <source>
        <dbReference type="Proteomes" id="UP000471745"/>
    </source>
</evidence>
<keyword evidence="3" id="KW-1185">Reference proteome</keyword>
<feature type="transmembrane region" description="Helical" evidence="1">
    <location>
        <begin position="89"/>
        <end position="109"/>
    </location>
</feature>
<sequence length="163" mass="17407">MSTSDPSAGTAAAPHPEPRRSLLVCALVGAAVMAGVDEIVFHQLLHWHHFYDRSTSGVALVSDGLLHTAELLALVAGLFLFADLRRRGALVPGHAWSGAFLGAGVFQVFDGIVDHKVLRVHQVRYGVDVTPYDWAWNLAGLALLVTGGVLLARARRAGGRRPS</sequence>
<comment type="caution">
    <text evidence="2">The sequence shown here is derived from an EMBL/GenBank/DDBJ whole genome shotgun (WGS) entry which is preliminary data.</text>
</comment>